<evidence type="ECO:0000313" key="2">
    <source>
        <dbReference type="Proteomes" id="UP000018719"/>
    </source>
</evidence>
<accession>V6HF44</accession>
<dbReference type="AlphaFoldDB" id="V6HF44"/>
<evidence type="ECO:0000313" key="1">
    <source>
        <dbReference type="EMBL" id="EQA38842.1"/>
    </source>
</evidence>
<reference evidence="1 2" key="1">
    <citation type="submission" date="2013-05" db="EMBL/GenBank/DDBJ databases">
        <authorList>
            <person name="Harkins D.M."/>
            <person name="Durkin A.S."/>
            <person name="Brinkac L.M."/>
            <person name="Haft D.H."/>
            <person name="Selengut J.D."/>
            <person name="Sanka R."/>
            <person name="DePew J."/>
            <person name="Purushe J."/>
            <person name="Hartskeerl R.A."/>
            <person name="Ahmed A."/>
            <person name="van der Linden H."/>
            <person name="Goris M.G.A."/>
            <person name="Vinetz J.M."/>
            <person name="Sutton G.G."/>
            <person name="Nierman W.C."/>
            <person name="Fouts D.E."/>
        </authorList>
    </citation>
    <scope>NUCLEOTIDE SEQUENCE [LARGE SCALE GENOMIC DNA]</scope>
    <source>
        <strain evidence="1 2">10</strain>
    </source>
</reference>
<organism evidence="1 2">
    <name type="scientific">Leptospira inadai serovar Lyme str. 10</name>
    <dbReference type="NCBI Taxonomy" id="1049790"/>
    <lineage>
        <taxon>Bacteria</taxon>
        <taxon>Pseudomonadati</taxon>
        <taxon>Spirochaetota</taxon>
        <taxon>Spirochaetia</taxon>
        <taxon>Leptospirales</taxon>
        <taxon>Leptospiraceae</taxon>
        <taxon>Leptospira</taxon>
    </lineage>
</organism>
<dbReference type="Proteomes" id="UP000018719">
    <property type="component" value="Unassembled WGS sequence"/>
</dbReference>
<protein>
    <submittedName>
        <fullName evidence="1">Uncharacterized protein</fullName>
    </submittedName>
</protein>
<dbReference type="EMBL" id="AHMM02000005">
    <property type="protein sequence ID" value="EQA38842.1"/>
    <property type="molecule type" value="Genomic_DNA"/>
</dbReference>
<comment type="caution">
    <text evidence="1">The sequence shown here is derived from an EMBL/GenBank/DDBJ whole genome shotgun (WGS) entry which is preliminary data.</text>
</comment>
<proteinExistence type="predicted"/>
<sequence length="45" mass="5391">MIRLEHRIERIDADRDHRMRTNVQTNLTAFYQKTSTGIFLVEKSV</sequence>
<name>V6HF44_9LEPT</name>
<dbReference type="STRING" id="1049790.LEP1GSC047_0132"/>
<gene>
    <name evidence="1" type="ORF">LEP1GSC047_0132</name>
</gene>